<keyword evidence="2" id="KW-1185">Reference proteome</keyword>
<dbReference type="Proteomes" id="UP000023152">
    <property type="component" value="Unassembled WGS sequence"/>
</dbReference>
<protein>
    <submittedName>
        <fullName evidence="1">Uncharacterized protein</fullName>
    </submittedName>
</protein>
<sequence length="156" mass="18649">MDYPTISYSNAPKIKNIKQLDRHLFVVLLLCPDTRRNFANNHSTLRVQNKTKNFNIKLYFKKKIKDDMINSNHFSFFVEKKKLYTFKNILSKKSLSNAKKISTQQALVKEVIQVILQYWIRVLQVKFGWINELEKFSSIMLVHLYFLFKKITNKNI</sequence>
<accession>X6PCY3</accession>
<evidence type="ECO:0000313" key="1">
    <source>
        <dbReference type="EMBL" id="ETO35904.1"/>
    </source>
</evidence>
<dbReference type="EMBL" id="ASPP01001175">
    <property type="protein sequence ID" value="ETO35904.1"/>
    <property type="molecule type" value="Genomic_DNA"/>
</dbReference>
<evidence type="ECO:0000313" key="2">
    <source>
        <dbReference type="Proteomes" id="UP000023152"/>
    </source>
</evidence>
<proteinExistence type="predicted"/>
<organism evidence="1 2">
    <name type="scientific">Reticulomyxa filosa</name>
    <dbReference type="NCBI Taxonomy" id="46433"/>
    <lineage>
        <taxon>Eukaryota</taxon>
        <taxon>Sar</taxon>
        <taxon>Rhizaria</taxon>
        <taxon>Retaria</taxon>
        <taxon>Foraminifera</taxon>
        <taxon>Monothalamids</taxon>
        <taxon>Reticulomyxidae</taxon>
        <taxon>Reticulomyxa</taxon>
    </lineage>
</organism>
<name>X6PCY3_RETFI</name>
<comment type="caution">
    <text evidence="1">The sequence shown here is derived from an EMBL/GenBank/DDBJ whole genome shotgun (WGS) entry which is preliminary data.</text>
</comment>
<dbReference type="AlphaFoldDB" id="X6PCY3"/>
<gene>
    <name evidence="1" type="ORF">RFI_01157</name>
</gene>
<reference evidence="1 2" key="1">
    <citation type="journal article" date="2013" name="Curr. Biol.">
        <title>The Genome of the Foraminiferan Reticulomyxa filosa.</title>
        <authorList>
            <person name="Glockner G."/>
            <person name="Hulsmann N."/>
            <person name="Schleicher M."/>
            <person name="Noegel A.A."/>
            <person name="Eichinger L."/>
            <person name="Gallinger C."/>
            <person name="Pawlowski J."/>
            <person name="Sierra R."/>
            <person name="Euteneuer U."/>
            <person name="Pillet L."/>
            <person name="Moustafa A."/>
            <person name="Platzer M."/>
            <person name="Groth M."/>
            <person name="Szafranski K."/>
            <person name="Schliwa M."/>
        </authorList>
    </citation>
    <scope>NUCLEOTIDE SEQUENCE [LARGE SCALE GENOMIC DNA]</scope>
</reference>